<dbReference type="PROSITE" id="PS01094">
    <property type="entry name" value="UPF0076"/>
    <property type="match status" value="1"/>
</dbReference>
<protein>
    <submittedName>
        <fullName evidence="2">Uncharacterized protein</fullName>
    </submittedName>
</protein>
<gene>
    <name evidence="2" type="ORF">MKZ38_008415</name>
</gene>
<proteinExistence type="inferred from homology"/>
<dbReference type="GO" id="GO:0019239">
    <property type="term" value="F:deaminase activity"/>
    <property type="evidence" value="ECO:0007669"/>
    <property type="project" value="TreeGrafter"/>
</dbReference>
<dbReference type="InterPro" id="IPR006056">
    <property type="entry name" value="RidA"/>
</dbReference>
<dbReference type="Pfam" id="PF01042">
    <property type="entry name" value="Ribonuc_L-PSP"/>
    <property type="match status" value="1"/>
</dbReference>
<dbReference type="InterPro" id="IPR006175">
    <property type="entry name" value="YjgF/YER057c/UK114"/>
</dbReference>
<reference evidence="2" key="1">
    <citation type="submission" date="2022-07" db="EMBL/GenBank/DDBJ databases">
        <title>Draft genome sequence of Zalerion maritima ATCC 34329, a (micro)plastics degrading marine fungus.</title>
        <authorList>
            <person name="Paco A."/>
            <person name="Goncalves M.F.M."/>
            <person name="Rocha-Santos T.A.P."/>
            <person name="Alves A."/>
        </authorList>
    </citation>
    <scope>NUCLEOTIDE SEQUENCE</scope>
    <source>
        <strain evidence="2">ATCC 34329</strain>
    </source>
</reference>
<dbReference type="InterPro" id="IPR035959">
    <property type="entry name" value="RutC-like_sf"/>
</dbReference>
<dbReference type="Proteomes" id="UP001201980">
    <property type="component" value="Unassembled WGS sequence"/>
</dbReference>
<dbReference type="InterPro" id="IPR019897">
    <property type="entry name" value="RidA_CS"/>
</dbReference>
<dbReference type="Gene3D" id="3.30.1330.40">
    <property type="entry name" value="RutC-like"/>
    <property type="match status" value="1"/>
</dbReference>
<dbReference type="SUPFAM" id="SSF55298">
    <property type="entry name" value="YjgF-like"/>
    <property type="match status" value="1"/>
</dbReference>
<keyword evidence="3" id="KW-1185">Reference proteome</keyword>
<dbReference type="GO" id="GO:0005739">
    <property type="term" value="C:mitochondrion"/>
    <property type="evidence" value="ECO:0007669"/>
    <property type="project" value="UniProtKB-ARBA"/>
</dbReference>
<evidence type="ECO:0000256" key="1">
    <source>
        <dbReference type="ARBA" id="ARBA00010552"/>
    </source>
</evidence>
<dbReference type="GO" id="GO:0005829">
    <property type="term" value="C:cytosol"/>
    <property type="evidence" value="ECO:0007669"/>
    <property type="project" value="TreeGrafter"/>
</dbReference>
<accession>A0AAD5WNM7</accession>
<evidence type="ECO:0000313" key="3">
    <source>
        <dbReference type="Proteomes" id="UP001201980"/>
    </source>
</evidence>
<dbReference type="NCBIfam" id="TIGR00004">
    <property type="entry name" value="Rid family detoxifying hydrolase"/>
    <property type="match status" value="1"/>
</dbReference>
<sequence>MVFQQWLAVDLGNDINWVGVERPMHGGRRVSAGKHLGRCMPILYNSSTASFLPDPKRLLIRAGRPFPSHQLCSRQTPSFITTSTRSIVLAPPSSNFSPLRLGTQRRAIATMEHVATADACPAKGPYSQGIKTPTAVYCSGQIHADPSGTLIEGTITEKTQQCFKNIEAILKASGSSLEKIVKVNIFLADMSSFAEMNVEFAKWVPHKPARSCVAVKQLPLGAEVEIECIALP</sequence>
<dbReference type="EMBL" id="JAKWBI020000583">
    <property type="protein sequence ID" value="KAJ2893618.1"/>
    <property type="molecule type" value="Genomic_DNA"/>
</dbReference>
<dbReference type="PANTHER" id="PTHR11803:SF58">
    <property type="entry name" value="PROTEIN HMF1-RELATED"/>
    <property type="match status" value="1"/>
</dbReference>
<dbReference type="FunFam" id="3.30.1330.40:FF:000001">
    <property type="entry name" value="L-PSP family endoribonuclease"/>
    <property type="match status" value="1"/>
</dbReference>
<name>A0AAD5WNM7_9PEZI</name>
<dbReference type="AlphaFoldDB" id="A0AAD5WNM7"/>
<comment type="similarity">
    <text evidence="1">Belongs to the RutC family.</text>
</comment>
<comment type="caution">
    <text evidence="2">The sequence shown here is derived from an EMBL/GenBank/DDBJ whole genome shotgun (WGS) entry which is preliminary data.</text>
</comment>
<organism evidence="2 3">
    <name type="scientific">Zalerion maritima</name>
    <dbReference type="NCBI Taxonomy" id="339359"/>
    <lineage>
        <taxon>Eukaryota</taxon>
        <taxon>Fungi</taxon>
        <taxon>Dikarya</taxon>
        <taxon>Ascomycota</taxon>
        <taxon>Pezizomycotina</taxon>
        <taxon>Sordariomycetes</taxon>
        <taxon>Lulworthiomycetidae</taxon>
        <taxon>Lulworthiales</taxon>
        <taxon>Lulworthiaceae</taxon>
        <taxon>Zalerion</taxon>
    </lineage>
</organism>
<dbReference type="PANTHER" id="PTHR11803">
    <property type="entry name" value="2-IMINOBUTANOATE/2-IMINOPROPANOATE DEAMINASE RIDA"/>
    <property type="match status" value="1"/>
</dbReference>
<evidence type="ECO:0000313" key="2">
    <source>
        <dbReference type="EMBL" id="KAJ2893618.1"/>
    </source>
</evidence>
<dbReference type="CDD" id="cd00448">
    <property type="entry name" value="YjgF_YER057c_UK114_family"/>
    <property type="match status" value="1"/>
</dbReference>